<keyword evidence="4" id="KW-1185">Reference proteome</keyword>
<evidence type="ECO:0000256" key="1">
    <source>
        <dbReference type="SAM" id="MobiDB-lite"/>
    </source>
</evidence>
<organism evidence="3 4">
    <name type="scientific">Corallococcus exercitus</name>
    <dbReference type="NCBI Taxonomy" id="2316736"/>
    <lineage>
        <taxon>Bacteria</taxon>
        <taxon>Pseudomonadati</taxon>
        <taxon>Myxococcota</taxon>
        <taxon>Myxococcia</taxon>
        <taxon>Myxococcales</taxon>
        <taxon>Cystobacterineae</taxon>
        <taxon>Myxococcaceae</taxon>
        <taxon>Corallococcus</taxon>
    </lineage>
</organism>
<feature type="region of interest" description="Disordered" evidence="1">
    <location>
        <begin position="618"/>
        <end position="693"/>
    </location>
</feature>
<feature type="signal peptide" evidence="2">
    <location>
        <begin position="1"/>
        <end position="27"/>
    </location>
</feature>
<sequence length="1084" mass="118033">MSASRGPARQPAILACLLLLTSGCAFVAPRFPQNVQASFARDEMHKLTTRSLELYYPVHLRATALRVAARMEGCVDRLRTDAWSKAERKRVLVYLTSADFNNAYVQSEFASTPQQMVLPQHMTLEQFNLLGLGETEIGDVACHESVHYVQMQQVGGIWNVLNKVTGGLFQPNIFTESWFLEGLATYYEGRLGKDTGRPHSPVWSGWWEGAVQARKGELNPGYLSPENRALDPFGGNYLTGMNFVEYLAKTYGEKRLWKLVDEQGSSLFPPLAVTLRFKRVYGKDIGSLFSEFEESLQKHLANRERPATQQVLVPEAGYFSRLAANPLDGSSALLSVGREQITHLTVRERDGRERFSRALVQLLPGRRWVVASPSLVSGMTFSRDGQWLYLVSADVDSVGSYIGKLWRVDARTGDVVRLWDDLEGMGGDVTVDGRSYVFVEVRGDAANLVRLDLETGQRERLTDFKAHTALGTPVTSPDGGRYVFPLEGAEGWDLVLREPDGSLRWLTRDGLFNYSPRWLDDDHLVFLREHEGRLQAHVMTVSTRRIARVTDAPILVLDVAPVGGDAVVFLNRDGTNFTVDRAPLTEALAELRATPESPSQSVATASALATASAPTASQATESAFAPTASQASEAAASARSTPSPEAGAVAGGTASVSPSAQGTDAQDGFVTFPGQPAVPTDAPTQAPSDAPVAQVAPPPLPVDPAHDVEAPVTPPAVVGRAVDVLTDEPYSPLEGFFIPNYRVPYFYTVPNDVDGEDPYLAAGISIAGQDRLGFNAYALTLTYDTKEEQPSVSFAYGNALLSPFYIQVSASRLRENDRTDLQATAFASRTFWTTPVSFGVLALDRRFDATDRRPAITTRLIGPEVAASYFAGEGTSYGGTQRGLGLSVSGGLFPKAFTLDSTVGDVRLGVDGYLGGLPFTGKDNLQLSVAGRALPGAPDGLLEVGGILPGEAFFINRDSTDEGGLPLQLQPGLAFSEYLRGYEDHTFRARNVLLANARYRYRFIIDYGWASTLWVLPSLFVSQVELDGFGSIARTDNRDNHAAVGGMATLRLTMGQAYALAFFYQYAHRFDDGFGDLHLIGLTF</sequence>
<dbReference type="RefSeq" id="WP_171437388.1">
    <property type="nucleotide sequence ID" value="NZ_JABFJV010000222.1"/>
</dbReference>
<name>A0A7Y4NTX4_9BACT</name>
<evidence type="ECO:0000313" key="3">
    <source>
        <dbReference type="EMBL" id="NOK37385.1"/>
    </source>
</evidence>
<dbReference type="Proteomes" id="UP000563426">
    <property type="component" value="Unassembled WGS sequence"/>
</dbReference>
<feature type="chain" id="PRO_5031157126" description="Bacterial surface antigen (D15) domain-containing protein" evidence="2">
    <location>
        <begin position="28"/>
        <end position="1084"/>
    </location>
</feature>
<dbReference type="Gene3D" id="2.120.10.30">
    <property type="entry name" value="TolB, C-terminal domain"/>
    <property type="match status" value="2"/>
</dbReference>
<dbReference type="EMBL" id="JABFJV010000222">
    <property type="protein sequence ID" value="NOK37385.1"/>
    <property type="molecule type" value="Genomic_DNA"/>
</dbReference>
<proteinExistence type="predicted"/>
<feature type="compositionally biased region" description="Low complexity" evidence="1">
    <location>
        <begin position="618"/>
        <end position="660"/>
    </location>
</feature>
<keyword evidence="2" id="KW-0732">Signal</keyword>
<gene>
    <name evidence="3" type="ORF">HMI49_29740</name>
</gene>
<evidence type="ECO:0000313" key="4">
    <source>
        <dbReference type="Proteomes" id="UP000563426"/>
    </source>
</evidence>
<protein>
    <recommendedName>
        <fullName evidence="5">Bacterial surface antigen (D15) domain-containing protein</fullName>
    </recommendedName>
</protein>
<accession>A0A7Y4NTX4</accession>
<dbReference type="SUPFAM" id="SSF82171">
    <property type="entry name" value="DPP6 N-terminal domain-like"/>
    <property type="match status" value="1"/>
</dbReference>
<evidence type="ECO:0008006" key="5">
    <source>
        <dbReference type="Google" id="ProtNLM"/>
    </source>
</evidence>
<dbReference type="InterPro" id="IPR011042">
    <property type="entry name" value="6-blade_b-propeller_TolB-like"/>
</dbReference>
<evidence type="ECO:0000256" key="2">
    <source>
        <dbReference type="SAM" id="SignalP"/>
    </source>
</evidence>
<dbReference type="AlphaFoldDB" id="A0A7Y4NTX4"/>
<dbReference type="PROSITE" id="PS51257">
    <property type="entry name" value="PROKAR_LIPOPROTEIN"/>
    <property type="match status" value="1"/>
</dbReference>
<comment type="caution">
    <text evidence="3">The sequence shown here is derived from an EMBL/GenBank/DDBJ whole genome shotgun (WGS) entry which is preliminary data.</text>
</comment>
<reference evidence="3 4" key="1">
    <citation type="submission" date="2020-05" db="EMBL/GenBank/DDBJ databases">
        <authorList>
            <person name="Whitworth D."/>
        </authorList>
    </citation>
    <scope>NUCLEOTIDE SEQUENCE [LARGE SCALE GENOMIC DNA]</scope>
    <source>
        <strain evidence="3 4">AB043B</strain>
    </source>
</reference>